<evidence type="ECO:0000313" key="7">
    <source>
        <dbReference type="Proteomes" id="UP000292939"/>
    </source>
</evidence>
<evidence type="ECO:0000256" key="3">
    <source>
        <dbReference type="ARBA" id="ARBA00023163"/>
    </source>
</evidence>
<dbReference type="GO" id="GO:0043565">
    <property type="term" value="F:sequence-specific DNA binding"/>
    <property type="evidence" value="ECO:0007669"/>
    <property type="project" value="InterPro"/>
</dbReference>
<name>A0A4P6UIB7_9BURK</name>
<evidence type="ECO:0000256" key="1">
    <source>
        <dbReference type="ARBA" id="ARBA00023015"/>
    </source>
</evidence>
<organism evidence="6 7">
    <name type="scientific">Hylemonella gracilis</name>
    <dbReference type="NCBI Taxonomy" id="80880"/>
    <lineage>
        <taxon>Bacteria</taxon>
        <taxon>Pseudomonadati</taxon>
        <taxon>Pseudomonadota</taxon>
        <taxon>Betaproteobacteria</taxon>
        <taxon>Burkholderiales</taxon>
        <taxon>Comamonadaceae</taxon>
        <taxon>Hylemonella</taxon>
    </lineage>
</organism>
<evidence type="ECO:0000259" key="5">
    <source>
        <dbReference type="PROSITE" id="PS01124"/>
    </source>
</evidence>
<feature type="domain" description="HTH araC/xylS-type" evidence="5">
    <location>
        <begin position="138"/>
        <end position="226"/>
    </location>
</feature>
<dbReference type="KEGG" id="hgr:DW355_02530"/>
<gene>
    <name evidence="6" type="ORF">DW355_02530</name>
</gene>
<dbReference type="Pfam" id="PF12833">
    <property type="entry name" value="HTH_18"/>
    <property type="match status" value="1"/>
</dbReference>
<dbReference type="Proteomes" id="UP000292939">
    <property type="component" value="Chromosome"/>
</dbReference>
<evidence type="ECO:0000256" key="2">
    <source>
        <dbReference type="ARBA" id="ARBA00023125"/>
    </source>
</evidence>
<keyword evidence="2" id="KW-0238">DNA-binding</keyword>
<dbReference type="AlphaFoldDB" id="A0A4P6UIB7"/>
<dbReference type="InterPro" id="IPR011051">
    <property type="entry name" value="RmlC_Cupin_sf"/>
</dbReference>
<dbReference type="RefSeq" id="WP_131277786.1">
    <property type="nucleotide sequence ID" value="NZ_CP031395.1"/>
</dbReference>
<keyword evidence="1" id="KW-0805">Transcription regulation</keyword>
<dbReference type="SMART" id="SM00342">
    <property type="entry name" value="HTH_ARAC"/>
    <property type="match status" value="1"/>
</dbReference>
<dbReference type="Pfam" id="PF07883">
    <property type="entry name" value="Cupin_2"/>
    <property type="match status" value="1"/>
</dbReference>
<dbReference type="InterPro" id="IPR014710">
    <property type="entry name" value="RmlC-like_jellyroll"/>
</dbReference>
<evidence type="ECO:0000256" key="4">
    <source>
        <dbReference type="SAM" id="MobiDB-lite"/>
    </source>
</evidence>
<dbReference type="Gene3D" id="1.10.10.60">
    <property type="entry name" value="Homeodomain-like"/>
    <property type="match status" value="1"/>
</dbReference>
<accession>A0A4P6UIB7</accession>
<dbReference type="PANTHER" id="PTHR46796">
    <property type="entry name" value="HTH-TYPE TRANSCRIPTIONAL ACTIVATOR RHAS-RELATED"/>
    <property type="match status" value="1"/>
</dbReference>
<dbReference type="InterPro" id="IPR050204">
    <property type="entry name" value="AraC_XylS_family_regulators"/>
</dbReference>
<evidence type="ECO:0000313" key="6">
    <source>
        <dbReference type="EMBL" id="QBK03797.1"/>
    </source>
</evidence>
<dbReference type="PANTHER" id="PTHR46796:SF10">
    <property type="entry name" value="TRANSCRIPTIONAL ACTIVATOR FEAR"/>
    <property type="match status" value="1"/>
</dbReference>
<dbReference type="PROSITE" id="PS01124">
    <property type="entry name" value="HTH_ARAC_FAMILY_2"/>
    <property type="match status" value="1"/>
</dbReference>
<protein>
    <submittedName>
        <fullName evidence="6">AraC family transcriptional regulator</fullName>
    </submittedName>
</protein>
<dbReference type="InterPro" id="IPR013096">
    <property type="entry name" value="Cupin_2"/>
</dbReference>
<dbReference type="EMBL" id="CP031395">
    <property type="protein sequence ID" value="QBK03797.1"/>
    <property type="molecule type" value="Genomic_DNA"/>
</dbReference>
<dbReference type="SUPFAM" id="SSF51182">
    <property type="entry name" value="RmlC-like cupins"/>
    <property type="match status" value="1"/>
</dbReference>
<dbReference type="GO" id="GO:0003700">
    <property type="term" value="F:DNA-binding transcription factor activity"/>
    <property type="evidence" value="ECO:0007669"/>
    <property type="project" value="InterPro"/>
</dbReference>
<dbReference type="InterPro" id="IPR018060">
    <property type="entry name" value="HTH_AraC"/>
</dbReference>
<dbReference type="Gene3D" id="2.60.120.10">
    <property type="entry name" value="Jelly Rolls"/>
    <property type="match status" value="1"/>
</dbReference>
<dbReference type="OrthoDB" id="8811403at2"/>
<proteinExistence type="predicted"/>
<sequence>MSSPTASPLSLRDYGPSHGSHAHTHHQLLVGLEGVLELEVEGRGHWIAAGDAVLIAPGDRHDFESPRGSRCLVLDSDHPAWAGCAAQPHRPAQVAALANYLLQAWPQPLALSHAPALLLEAWRRPGTKARVQRPIDWLALSAWVQARLDRPLGVADLARQAHLSPSQFATRCQQTQGMGPLAWLRSQRLAQARALRDAGWSVQETARRTGYRSPSALTAALRRAGM</sequence>
<feature type="region of interest" description="Disordered" evidence="4">
    <location>
        <begin position="1"/>
        <end position="22"/>
    </location>
</feature>
<keyword evidence="3" id="KW-0804">Transcription</keyword>
<reference evidence="6 7" key="1">
    <citation type="submission" date="2018-07" db="EMBL/GenBank/DDBJ databases">
        <title>Exploring interactions and the metabolic potential of the ultra-small soil bacteria Hylemonella gracilis.</title>
        <authorList>
            <person name="Tyc O."/>
            <person name="Kulkarni P."/>
            <person name="Gawehns F."/>
            <person name="Hundscheid M."/>
            <person name="Zweers H."/>
            <person name="Garbeva P."/>
        </authorList>
    </citation>
    <scope>NUCLEOTIDE SEQUENCE [LARGE SCALE GENOMIC DNA]</scope>
    <source>
        <strain evidence="6 7">NS1</strain>
    </source>
</reference>